<gene>
    <name evidence="1" type="ordered locus">MexAM1_META2p1342</name>
</gene>
<sequence length="348" mass="38815">MITPADLPTVRVVLRGPVDLIRPASGRPVRVEVVFDAHVPHDVEGVVRPFARLRRYNGTPGSFVSLGGPLLTERPDSWKAAAWTGIYPADIRAVSPHVFSPYEYLPESGPGVPHRITGDYSFATAEQKIFALEGRGIHGYGREDGLHDGRLLDEIARLRAAAAAGILLMPEGFFVSRHLPRWEVRQDHRDRDLAVLELADHTPRSEEWSFRADRFKAALQSLQDAPFRRKEVAGELLHWDAGLAPVQEEDVVRLARTRAPDLIRWRGVSPDLLESRFVHDWHDLGNAPGIVAEEGRPGAERILECALRMLDHRMGFESGGIAWRAFRDRILQEGVALPVTAPAPEARP</sequence>
<dbReference type="AlphaFoldDB" id="C5B6J8"/>
<keyword evidence="1" id="KW-0614">Plasmid</keyword>
<dbReference type="EMBL" id="CP001511">
    <property type="protein sequence ID" value="ACS44080.1"/>
    <property type="molecule type" value="Genomic_DNA"/>
</dbReference>
<accession>C5B6J8</accession>
<proteinExistence type="predicted"/>
<evidence type="ECO:0000313" key="1">
    <source>
        <dbReference type="EMBL" id="ACS44080.1"/>
    </source>
</evidence>
<geneLocation type="plasmid" evidence="1 2">
    <name>megaplasmid</name>
</geneLocation>
<dbReference type="HOGENOM" id="CLU_796470_0_0_5"/>
<dbReference type="Proteomes" id="UP000009081">
    <property type="component" value="Plasmid megaplasmid"/>
</dbReference>
<name>C5B6J8_METEA</name>
<dbReference type="KEGG" id="mea:Mex_2p1342"/>
<keyword evidence="2" id="KW-1185">Reference proteome</keyword>
<organism evidence="1 2">
    <name type="scientific">Methylorubrum extorquens (strain ATCC 14718 / DSM 1338 / JCM 2805 / NCIMB 9133 / AM1)</name>
    <name type="common">Methylobacterium extorquens</name>
    <dbReference type="NCBI Taxonomy" id="272630"/>
    <lineage>
        <taxon>Bacteria</taxon>
        <taxon>Pseudomonadati</taxon>
        <taxon>Pseudomonadota</taxon>
        <taxon>Alphaproteobacteria</taxon>
        <taxon>Hyphomicrobiales</taxon>
        <taxon>Methylobacteriaceae</taxon>
        <taxon>Methylorubrum</taxon>
    </lineage>
</organism>
<evidence type="ECO:0000313" key="2">
    <source>
        <dbReference type="Proteomes" id="UP000009081"/>
    </source>
</evidence>
<reference evidence="1 2" key="1">
    <citation type="journal article" date="2009" name="PLoS ONE">
        <title>Methylobacterium genome sequences: a reference blueprint to investigate microbial metabolism of C1 compounds from natural and industrial sources.</title>
        <authorList>
            <person name="Vuilleumier S."/>
            <person name="Chistoserdova L."/>
            <person name="Lee M.-C."/>
            <person name="Bringel F."/>
            <person name="Lajus A."/>
            <person name="Zhou Y."/>
            <person name="Gourion B."/>
            <person name="Barbe V."/>
            <person name="Chang J."/>
            <person name="Cruveiller S."/>
            <person name="Dossat C."/>
            <person name="Gillett W."/>
            <person name="Gruffaz C."/>
            <person name="Haugen E."/>
            <person name="Hourcade E."/>
            <person name="Levy R."/>
            <person name="Mangenot S."/>
            <person name="Muller E."/>
            <person name="Nadalig T."/>
            <person name="Pagni M."/>
            <person name="Penny C."/>
            <person name="Peyraud R."/>
            <person name="Robinson D.G."/>
            <person name="Roche D."/>
            <person name="Rouy Z."/>
            <person name="Saenampechek C."/>
            <person name="Salvignol G."/>
            <person name="Vallenet D."/>
            <person name="Wu Z."/>
            <person name="Marx C.J."/>
            <person name="Vorholt J.A."/>
            <person name="Olson M.V."/>
            <person name="Kaul R."/>
            <person name="Weissenbach J."/>
            <person name="Medigue C."/>
            <person name="Lidstrom M.E."/>
        </authorList>
    </citation>
    <scope>NUCLEOTIDE SEQUENCE [LARGE SCALE GENOMIC DNA]</scope>
    <source>
        <strain evidence="2">ATCC 14718 / DSM 1338 / JCM 2805 / NCIMB 9133 / AM1</strain>
    </source>
</reference>
<protein>
    <submittedName>
        <fullName evidence="1">Uncharacterized protein</fullName>
    </submittedName>
</protein>